<accession>X0KKE3</accession>
<protein>
    <submittedName>
        <fullName evidence="1">Uncharacterized protein</fullName>
    </submittedName>
</protein>
<sequence length="43" mass="4645">MAKTSPNSALLMQSRVTSDIQEVVTVSNQEFCYARGRGAAPTE</sequence>
<dbReference type="AlphaFoldDB" id="X0KKE3"/>
<proteinExistence type="predicted"/>
<name>X0KKE3_FUSOX</name>
<evidence type="ECO:0000313" key="1">
    <source>
        <dbReference type="EMBL" id="EXM14003.1"/>
    </source>
</evidence>
<reference evidence="1" key="1">
    <citation type="submission" date="2011-11" db="EMBL/GenBank/DDBJ databases">
        <title>The Genome Sequence of Fusarium oxysporum Cotton.</title>
        <authorList>
            <consortium name="The Broad Institute Genome Sequencing Platform"/>
            <person name="Ma L.-J."/>
            <person name="Gale L.R."/>
            <person name="Schwartz D.C."/>
            <person name="Zhou S."/>
            <person name="Corby-Kistler H."/>
            <person name="Young S.K."/>
            <person name="Zeng Q."/>
            <person name="Gargeya S."/>
            <person name="Fitzgerald M."/>
            <person name="Haas B."/>
            <person name="Abouelleil A."/>
            <person name="Alvarado L."/>
            <person name="Arachchi H.M."/>
            <person name="Berlin A."/>
            <person name="Brown A."/>
            <person name="Chapman S.B."/>
            <person name="Chen Z."/>
            <person name="Dunbar C."/>
            <person name="Freedman E."/>
            <person name="Gearin G."/>
            <person name="Goldberg J."/>
            <person name="Griggs A."/>
            <person name="Gujja S."/>
            <person name="Heiman D."/>
            <person name="Howarth C."/>
            <person name="Larson L."/>
            <person name="Lui A."/>
            <person name="MacDonald P.J.P."/>
            <person name="Montmayeur A."/>
            <person name="Murphy C."/>
            <person name="Neiman D."/>
            <person name="Pearson M."/>
            <person name="Priest M."/>
            <person name="Roberts A."/>
            <person name="Saif S."/>
            <person name="Shea T."/>
            <person name="Shenoy N."/>
            <person name="Sisk P."/>
            <person name="Stolte C."/>
            <person name="Sykes S."/>
            <person name="Wortman J."/>
            <person name="Nusbaum C."/>
            <person name="Birren B."/>
        </authorList>
    </citation>
    <scope>NUCLEOTIDE SEQUENCE [LARGE SCALE GENOMIC DNA]</scope>
    <source>
        <strain evidence="1">25433</strain>
    </source>
</reference>
<dbReference type="HOGENOM" id="CLU_218491_0_0_1"/>
<gene>
    <name evidence="1" type="ORF">FOTG_17571</name>
</gene>
<dbReference type="Proteomes" id="UP000030701">
    <property type="component" value="Unassembled WGS sequence"/>
</dbReference>
<reference evidence="1" key="2">
    <citation type="submission" date="2014-03" db="EMBL/GenBank/DDBJ databases">
        <title>The Genome Annotation of Fusarium oxysporum Cotton.</title>
        <authorList>
            <consortium name="The Broad Institute Genomics Platform"/>
            <person name="Ma L.-J."/>
            <person name="Corby-Kistler H."/>
            <person name="Broz K."/>
            <person name="Gale L.R."/>
            <person name="Jonkers W."/>
            <person name="O'Donnell K."/>
            <person name="Ploetz R."/>
            <person name="Steinberg C."/>
            <person name="Schwartz D.C."/>
            <person name="VanEtten H."/>
            <person name="Zhou S."/>
            <person name="Young S.K."/>
            <person name="Zeng Q."/>
            <person name="Gargeya S."/>
            <person name="Fitzgerald M."/>
            <person name="Abouelleil A."/>
            <person name="Alvarado L."/>
            <person name="Chapman S.B."/>
            <person name="Gainer-Dewar J."/>
            <person name="Goldberg J."/>
            <person name="Griggs A."/>
            <person name="Gujja S."/>
            <person name="Hansen M."/>
            <person name="Howarth C."/>
            <person name="Imamovic A."/>
            <person name="Ireland A."/>
            <person name="Larimer J."/>
            <person name="McCowan C."/>
            <person name="Murphy C."/>
            <person name="Pearson M."/>
            <person name="Poon T.W."/>
            <person name="Priest M."/>
            <person name="Roberts A."/>
            <person name="Saif S."/>
            <person name="Shea T."/>
            <person name="Sykes S."/>
            <person name="Wortman J."/>
            <person name="Nusbaum C."/>
            <person name="Birren B."/>
        </authorList>
    </citation>
    <scope>NUCLEOTIDE SEQUENCE</scope>
    <source>
        <strain evidence="1">25433</strain>
    </source>
</reference>
<dbReference type="EMBL" id="KK035253">
    <property type="protein sequence ID" value="EXM14003.1"/>
    <property type="molecule type" value="Genomic_DNA"/>
</dbReference>
<organism evidence="1">
    <name type="scientific">Fusarium oxysporum f. sp. vasinfectum 25433</name>
    <dbReference type="NCBI Taxonomy" id="1089449"/>
    <lineage>
        <taxon>Eukaryota</taxon>
        <taxon>Fungi</taxon>
        <taxon>Dikarya</taxon>
        <taxon>Ascomycota</taxon>
        <taxon>Pezizomycotina</taxon>
        <taxon>Sordariomycetes</taxon>
        <taxon>Hypocreomycetidae</taxon>
        <taxon>Hypocreales</taxon>
        <taxon>Nectriaceae</taxon>
        <taxon>Fusarium</taxon>
        <taxon>Fusarium oxysporum species complex</taxon>
    </lineage>
</organism>